<dbReference type="InterPro" id="IPR055290">
    <property type="entry name" value="At3g26010-like"/>
</dbReference>
<evidence type="ECO:0008006" key="5">
    <source>
        <dbReference type="Google" id="ProtNLM"/>
    </source>
</evidence>
<dbReference type="InterPro" id="IPR001810">
    <property type="entry name" value="F-box_dom"/>
</dbReference>
<dbReference type="Proteomes" id="UP001386955">
    <property type="component" value="Unassembled WGS sequence"/>
</dbReference>
<reference evidence="3 4" key="1">
    <citation type="submission" date="2024-01" db="EMBL/GenBank/DDBJ databases">
        <title>The genomes of 5 underutilized Papilionoideae crops provide insights into root nodulation and disease resistanc.</title>
        <authorList>
            <person name="Jiang F."/>
        </authorList>
    </citation>
    <scope>NUCLEOTIDE SEQUENCE [LARGE SCALE GENOMIC DNA]</scope>
    <source>
        <strain evidence="3">DUOXIRENSHENG_FW03</strain>
        <tissue evidence="3">Leaves</tissue>
    </source>
</reference>
<evidence type="ECO:0000313" key="4">
    <source>
        <dbReference type="Proteomes" id="UP001386955"/>
    </source>
</evidence>
<dbReference type="InterPro" id="IPR036047">
    <property type="entry name" value="F-box-like_dom_sf"/>
</dbReference>
<gene>
    <name evidence="3" type="ORF">VNO78_15118</name>
</gene>
<feature type="domain" description="F-box protein At3g26010-like beta-propeller" evidence="2">
    <location>
        <begin position="117"/>
        <end position="254"/>
    </location>
</feature>
<evidence type="ECO:0000259" key="2">
    <source>
        <dbReference type="Pfam" id="PF24750"/>
    </source>
</evidence>
<evidence type="ECO:0000259" key="1">
    <source>
        <dbReference type="Pfam" id="PF00646"/>
    </source>
</evidence>
<organism evidence="3 4">
    <name type="scientific">Psophocarpus tetragonolobus</name>
    <name type="common">Winged bean</name>
    <name type="synonym">Dolichos tetragonolobus</name>
    <dbReference type="NCBI Taxonomy" id="3891"/>
    <lineage>
        <taxon>Eukaryota</taxon>
        <taxon>Viridiplantae</taxon>
        <taxon>Streptophyta</taxon>
        <taxon>Embryophyta</taxon>
        <taxon>Tracheophyta</taxon>
        <taxon>Spermatophyta</taxon>
        <taxon>Magnoliopsida</taxon>
        <taxon>eudicotyledons</taxon>
        <taxon>Gunneridae</taxon>
        <taxon>Pentapetalae</taxon>
        <taxon>rosids</taxon>
        <taxon>fabids</taxon>
        <taxon>Fabales</taxon>
        <taxon>Fabaceae</taxon>
        <taxon>Papilionoideae</taxon>
        <taxon>50 kb inversion clade</taxon>
        <taxon>NPAAA clade</taxon>
        <taxon>indigoferoid/millettioid clade</taxon>
        <taxon>Phaseoleae</taxon>
        <taxon>Psophocarpus</taxon>
    </lineage>
</organism>
<dbReference type="InterPro" id="IPR056592">
    <property type="entry name" value="Beta-prop_At3g26010-like"/>
</dbReference>
<name>A0AAN9XJK2_PSOTE</name>
<dbReference type="AlphaFoldDB" id="A0AAN9XJK2"/>
<proteinExistence type="predicted"/>
<dbReference type="EMBL" id="JAYMYS010000004">
    <property type="protein sequence ID" value="KAK7394586.1"/>
    <property type="molecule type" value="Genomic_DNA"/>
</dbReference>
<keyword evidence="4" id="KW-1185">Reference proteome</keyword>
<evidence type="ECO:0000313" key="3">
    <source>
        <dbReference type="EMBL" id="KAK7394586.1"/>
    </source>
</evidence>
<feature type="domain" description="F-box" evidence="1">
    <location>
        <begin position="8"/>
        <end position="47"/>
    </location>
</feature>
<dbReference type="Pfam" id="PF00646">
    <property type="entry name" value="F-box"/>
    <property type="match status" value="1"/>
</dbReference>
<protein>
    <recommendedName>
        <fullName evidence="5">F-box domain-containing protein</fullName>
    </recommendedName>
</protein>
<dbReference type="Gene3D" id="1.20.1280.50">
    <property type="match status" value="1"/>
</dbReference>
<dbReference type="PANTHER" id="PTHR35546">
    <property type="entry name" value="F-BOX PROTEIN INTERACTION DOMAIN PROTEIN-RELATED"/>
    <property type="match status" value="1"/>
</dbReference>
<dbReference type="SUPFAM" id="SSF81383">
    <property type="entry name" value="F-box domain"/>
    <property type="match status" value="1"/>
</dbReference>
<accession>A0AAN9XJK2</accession>
<sequence>MDTNFKGIESLTDEVLGEILHRLPYRFLIQCKSISKQFLRVISDPSLLNPGHRCHNQSLPTTFETHTQFLLFHFHFNSGSNYDKIMLLSVDSNNKTHVLRGSDFLPRCWAQDCDRVRVRAAHHDLVLCSTHKDSYTHYFVCNPFTKQFVALPSIKKSHGKELVRVGFICDQSRSRFRVLHIPIDCFKYVSKFKVNMFSSETAEWAAFNVNIPGGEMLMSNSCSRNILVYNGKLVWWMKERGFFVCDPFNGGDSIWHIAPMSSLCPLIEGSQWDIHTGICDGRIKTCVFSKSVSDSVIYRLVNLEQGKWSVGHYKFEARGIGIHNMNLLAFHPDCGYKMYFHSKKGVFLCDYENRKMDCVFKTPEGEDIRILDNVMSLVLSGRPTTVPTLNTTKLQQ</sequence>
<dbReference type="Pfam" id="PF24750">
    <property type="entry name" value="b-prop_At3g26010-like"/>
    <property type="match status" value="1"/>
</dbReference>
<dbReference type="PANTHER" id="PTHR35546:SF130">
    <property type="entry name" value="EXPRESSED PROTEIN"/>
    <property type="match status" value="1"/>
</dbReference>
<comment type="caution">
    <text evidence="3">The sequence shown here is derived from an EMBL/GenBank/DDBJ whole genome shotgun (WGS) entry which is preliminary data.</text>
</comment>